<feature type="transmembrane region" description="Helical" evidence="18">
    <location>
        <begin position="78"/>
        <end position="96"/>
    </location>
</feature>
<dbReference type="GO" id="GO:0005886">
    <property type="term" value="C:plasma membrane"/>
    <property type="evidence" value="ECO:0007669"/>
    <property type="project" value="TreeGrafter"/>
</dbReference>
<dbReference type="SUPFAM" id="SSF161070">
    <property type="entry name" value="SNF-like"/>
    <property type="match status" value="1"/>
</dbReference>
<feature type="binding site" evidence="14">
    <location>
        <position position="58"/>
    </location>
    <ligand>
        <name>Na(+)</name>
        <dbReference type="ChEBI" id="CHEBI:29101"/>
        <label>1</label>
    </ligand>
</feature>
<evidence type="ECO:0000256" key="7">
    <source>
        <dbReference type="ARBA" id="ARBA00022989"/>
    </source>
</evidence>
<keyword evidence="20" id="KW-1185">Reference proteome</keyword>
<evidence type="ECO:0000256" key="17">
    <source>
        <dbReference type="SAM" id="MobiDB-lite"/>
    </source>
</evidence>
<dbReference type="GO" id="GO:0005283">
    <property type="term" value="F:amino acid:sodium symporter activity"/>
    <property type="evidence" value="ECO:0007669"/>
    <property type="project" value="TreeGrafter"/>
</dbReference>
<keyword evidence="3 16" id="KW-0813">Transport</keyword>
<dbReference type="GO" id="GO:0015179">
    <property type="term" value="F:L-amino acid transmembrane transporter activity"/>
    <property type="evidence" value="ECO:0007669"/>
    <property type="project" value="TreeGrafter"/>
</dbReference>
<dbReference type="AlphaFoldDB" id="A0A7R9BQZ3"/>
<feature type="transmembrane region" description="Helical" evidence="18">
    <location>
        <begin position="489"/>
        <end position="512"/>
    </location>
</feature>
<evidence type="ECO:0000256" key="16">
    <source>
        <dbReference type="RuleBase" id="RU003732"/>
    </source>
</evidence>
<evidence type="ECO:0000313" key="20">
    <source>
        <dbReference type="Proteomes" id="UP000678499"/>
    </source>
</evidence>
<dbReference type="PANTHER" id="PTHR11616:SF321">
    <property type="entry name" value="SODIUM-DEPENDENT NUTRIENT AMINO ACID TRANSPORTER 1-RELATED"/>
    <property type="match status" value="1"/>
</dbReference>
<reference evidence="19" key="1">
    <citation type="submission" date="2020-11" db="EMBL/GenBank/DDBJ databases">
        <authorList>
            <person name="Tran Van P."/>
        </authorList>
    </citation>
    <scope>NUCLEOTIDE SEQUENCE</scope>
</reference>
<evidence type="ECO:0000256" key="9">
    <source>
        <dbReference type="ARBA" id="ARBA00023065"/>
    </source>
</evidence>
<accession>A0A7R9BQZ3</accession>
<evidence type="ECO:0000256" key="3">
    <source>
        <dbReference type="ARBA" id="ARBA00022448"/>
    </source>
</evidence>
<dbReference type="InterPro" id="IPR037272">
    <property type="entry name" value="SNS_sf"/>
</dbReference>
<evidence type="ECO:0000256" key="11">
    <source>
        <dbReference type="ARBA" id="ARBA00023180"/>
    </source>
</evidence>
<feature type="binding site" evidence="14">
    <location>
        <position position="57"/>
    </location>
    <ligand>
        <name>Na(+)</name>
        <dbReference type="ChEBI" id="CHEBI:29101"/>
        <label>1</label>
    </ligand>
</feature>
<proteinExistence type="inferred from homology"/>
<evidence type="ECO:0000256" key="12">
    <source>
        <dbReference type="ARBA" id="ARBA00023201"/>
    </source>
</evidence>
<feature type="transmembrane region" description="Helical" evidence="18">
    <location>
        <begin position="278"/>
        <end position="301"/>
    </location>
</feature>
<keyword evidence="12" id="KW-0739">Sodium transport</keyword>
<feature type="binding site" evidence="14">
    <location>
        <position position="62"/>
    </location>
    <ligand>
        <name>Na(+)</name>
        <dbReference type="ChEBI" id="CHEBI:29101"/>
        <label>1</label>
    </ligand>
</feature>
<protein>
    <recommendedName>
        <fullName evidence="16">Transporter</fullName>
    </recommendedName>
</protein>
<keyword evidence="6" id="KW-0029">Amino-acid transport</keyword>
<keyword evidence="5 16" id="KW-0769">Symport</keyword>
<dbReference type="EMBL" id="CAJPEX010001268">
    <property type="protein sequence ID" value="CAG0918709.1"/>
    <property type="molecule type" value="Genomic_DNA"/>
</dbReference>
<feature type="transmembrane region" description="Helical" evidence="18">
    <location>
        <begin position="356"/>
        <end position="383"/>
    </location>
</feature>
<feature type="transmembrane region" description="Helical" evidence="18">
    <location>
        <begin position="457"/>
        <end position="477"/>
    </location>
</feature>
<dbReference type="GO" id="GO:0046872">
    <property type="term" value="F:metal ion binding"/>
    <property type="evidence" value="ECO:0007669"/>
    <property type="project" value="UniProtKB-KW"/>
</dbReference>
<dbReference type="GO" id="GO:0089718">
    <property type="term" value="P:amino acid import across plasma membrane"/>
    <property type="evidence" value="ECO:0007669"/>
    <property type="project" value="TreeGrafter"/>
</dbReference>
<keyword evidence="4 16" id="KW-0812">Transmembrane</keyword>
<evidence type="ECO:0000256" key="8">
    <source>
        <dbReference type="ARBA" id="ARBA00023053"/>
    </source>
</evidence>
<feature type="transmembrane region" description="Helical" evidence="18">
    <location>
        <begin position="574"/>
        <end position="600"/>
    </location>
</feature>
<evidence type="ECO:0000256" key="15">
    <source>
        <dbReference type="PIRSR" id="PIRSR600175-2"/>
    </source>
</evidence>
<dbReference type="Pfam" id="PF00209">
    <property type="entry name" value="SNF"/>
    <property type="match status" value="1"/>
</dbReference>
<keyword evidence="14" id="KW-0479">Metal-binding</keyword>
<evidence type="ECO:0000256" key="18">
    <source>
        <dbReference type="SAM" id="Phobius"/>
    </source>
</evidence>
<feature type="disulfide bond" evidence="15">
    <location>
        <begin position="161"/>
        <end position="169"/>
    </location>
</feature>
<keyword evidence="15" id="KW-1015">Disulfide bond</keyword>
<evidence type="ECO:0000256" key="5">
    <source>
        <dbReference type="ARBA" id="ARBA00022847"/>
    </source>
</evidence>
<dbReference type="Proteomes" id="UP000678499">
    <property type="component" value="Unassembled WGS sequence"/>
</dbReference>
<dbReference type="InterPro" id="IPR000175">
    <property type="entry name" value="Na/ntran_symport"/>
</dbReference>
<keyword evidence="9" id="KW-0406">Ion transport</keyword>
<evidence type="ECO:0000256" key="10">
    <source>
        <dbReference type="ARBA" id="ARBA00023136"/>
    </source>
</evidence>
<evidence type="ECO:0000256" key="6">
    <source>
        <dbReference type="ARBA" id="ARBA00022970"/>
    </source>
</evidence>
<name>A0A7R9BQZ3_9CRUS</name>
<gene>
    <name evidence="19" type="ORF">NMOB1V02_LOCUS6256</name>
</gene>
<dbReference type="PROSITE" id="PS50267">
    <property type="entry name" value="NA_NEUROTRAN_SYMP_3"/>
    <property type="match status" value="1"/>
</dbReference>
<evidence type="ECO:0000256" key="2">
    <source>
        <dbReference type="ARBA" id="ARBA00006459"/>
    </source>
</evidence>
<evidence type="ECO:0000256" key="4">
    <source>
        <dbReference type="ARBA" id="ARBA00022692"/>
    </source>
</evidence>
<keyword evidence="8 14" id="KW-0915">Sodium</keyword>
<dbReference type="PANTHER" id="PTHR11616">
    <property type="entry name" value="SODIUM/CHLORIDE DEPENDENT TRANSPORTER"/>
    <property type="match status" value="1"/>
</dbReference>
<feature type="transmembrane region" description="Helical" evidence="18">
    <location>
        <begin position="417"/>
        <end position="436"/>
    </location>
</feature>
<dbReference type="PROSITE" id="PS00610">
    <property type="entry name" value="NA_NEUROTRAN_SYMP_1"/>
    <property type="match status" value="1"/>
</dbReference>
<keyword evidence="11" id="KW-0325">Glycoprotein</keyword>
<feature type="transmembrane region" description="Helical" evidence="18">
    <location>
        <begin position="247"/>
        <end position="266"/>
    </location>
</feature>
<evidence type="ECO:0000313" key="19">
    <source>
        <dbReference type="EMBL" id="CAD7278557.1"/>
    </source>
</evidence>
<evidence type="ECO:0000256" key="1">
    <source>
        <dbReference type="ARBA" id="ARBA00004141"/>
    </source>
</evidence>
<sequence>MANEEQSVPTDIEKTSEIVLTDRGSIVGPPQTLEVKPLQRQKWGSKVEFLMSSISYAVGFGNIWRFPYLVYRYGGGTFLVPYTFFVVTVAMPLMLLESSAAQYAGLGPFHLYTAMCPAFRGLGYMSIYISYVNTAQYALILSYVVRYTIDSFNMDLPWSVCYPDSGPGCVGKCSEKLDGQNYVIFDKQCHLASESCTQKMGGELGCADGNGTSLTIQDPAFSYFYDKVADIRLDNEKIASWDDYGHFVPEGMGCLMLSYIMCLLCLRQGVSTSGKVVYFTALFPYVVLTLLLIKAATLQGFTEGVKFYLKPDLSALIDFEVWYQALSQIFFSLGIGFGGLMTLSSYNTFDTPCIKLAAAVTIANCATSIYAGFVIFGSLGYIAQTTGQAIDKVAGSGINLTFVTFATTLTLLPAAPFWSFMFFFMLITVGLGTQMADLSTQITALLDQFPWSRRRKMLTTTVVCTLGFCGACTMSFQGGIWLNVLLNDYAATAPILLLTLGNLAALVGFYGFPNLMNNIEEMVGKLNKVGYWYLRITWSLLAPIFVLVLVIYFFVSFPGSQYEKPAEPGFFPSWVQGIGIVMCIIPVILFLIGVTLTYFVAGGRDDDDDDVDICTGSPLEGGAGAPGPSSPDKGLAGRH</sequence>
<evidence type="ECO:0000256" key="13">
    <source>
        <dbReference type="ARBA" id="ARBA00037785"/>
    </source>
</evidence>
<comment type="subcellular location">
    <subcellularLocation>
        <location evidence="1">Membrane</location>
        <topology evidence="1">Multi-pass membrane protein</topology>
    </subcellularLocation>
</comment>
<keyword evidence="7 18" id="KW-1133">Transmembrane helix</keyword>
<feature type="binding site" evidence="14">
    <location>
        <position position="364"/>
    </location>
    <ligand>
        <name>Na(+)</name>
        <dbReference type="ChEBI" id="CHEBI:29101"/>
        <label>1</label>
    </ligand>
</feature>
<feature type="transmembrane region" description="Helical" evidence="18">
    <location>
        <begin position="321"/>
        <end position="344"/>
    </location>
</feature>
<comment type="function">
    <text evidence="13">Unusual broad substrate spectrum amino acid:sodium cotransporter that promotes absorption of the D isomers of essential amino acids. Neutral amino acids are the preferred substrates, especially methionine and phenylalanine.</text>
</comment>
<feature type="region of interest" description="Disordered" evidence="17">
    <location>
        <begin position="611"/>
        <end position="639"/>
    </location>
</feature>
<comment type="similarity">
    <text evidence="2 16">Belongs to the sodium:neurotransmitter symporter (SNF) (TC 2.A.22) family.</text>
</comment>
<dbReference type="EMBL" id="OA883305">
    <property type="protein sequence ID" value="CAD7278557.1"/>
    <property type="molecule type" value="Genomic_DNA"/>
</dbReference>
<keyword evidence="10 18" id="KW-0472">Membrane</keyword>
<feature type="transmembrane region" description="Helical" evidence="18">
    <location>
        <begin position="128"/>
        <end position="149"/>
    </location>
</feature>
<dbReference type="PRINTS" id="PR00176">
    <property type="entry name" value="NANEUSMPORT"/>
</dbReference>
<feature type="transmembrane region" description="Helical" evidence="18">
    <location>
        <begin position="532"/>
        <end position="554"/>
    </location>
</feature>
<organism evidence="19">
    <name type="scientific">Notodromas monacha</name>
    <dbReference type="NCBI Taxonomy" id="399045"/>
    <lineage>
        <taxon>Eukaryota</taxon>
        <taxon>Metazoa</taxon>
        <taxon>Ecdysozoa</taxon>
        <taxon>Arthropoda</taxon>
        <taxon>Crustacea</taxon>
        <taxon>Oligostraca</taxon>
        <taxon>Ostracoda</taxon>
        <taxon>Podocopa</taxon>
        <taxon>Podocopida</taxon>
        <taxon>Cypridocopina</taxon>
        <taxon>Cypridoidea</taxon>
        <taxon>Cyprididae</taxon>
        <taxon>Notodromas</taxon>
    </lineage>
</organism>
<feature type="binding site" evidence="14">
    <location>
        <position position="332"/>
    </location>
    <ligand>
        <name>Na(+)</name>
        <dbReference type="ChEBI" id="CHEBI:29101"/>
        <label>1</label>
    </ligand>
</feature>
<evidence type="ECO:0000256" key="14">
    <source>
        <dbReference type="PIRSR" id="PIRSR600175-1"/>
    </source>
</evidence>